<sequence length="131" mass="14790">MFPEEVLKEPAVRDAFRKALDMMNRSTDIDSIEPPPPPSFSLPEPKETSKITEILATTNPLKSFSELLETRCIERGITFVPIPGKSREGRPLYKIGELQCYVIRNVIMYSDDGGRSFGPIGMDRLLNMVED</sequence>
<name>A0A8S3YB08_PARAO</name>
<dbReference type="PANTHER" id="PTHR23329">
    <property type="entry name" value="TUFTELIN-INTERACTING PROTEIN 11-RELATED"/>
    <property type="match status" value="1"/>
</dbReference>
<feature type="region of interest" description="Disordered" evidence="1">
    <location>
        <begin position="26"/>
        <end position="45"/>
    </location>
</feature>
<gene>
    <name evidence="2" type="ORF">PAPOLLO_LOCUS25658</name>
</gene>
<dbReference type="AlphaFoldDB" id="A0A8S3YB08"/>
<comment type="caution">
    <text evidence="2">The sequence shown here is derived from an EMBL/GenBank/DDBJ whole genome shotgun (WGS) entry which is preliminary data.</text>
</comment>
<proteinExistence type="predicted"/>
<dbReference type="PANTHER" id="PTHR23329:SF1">
    <property type="entry name" value="TUFTELIN-INTERACTING PROTEIN 11"/>
    <property type="match status" value="1"/>
</dbReference>
<dbReference type="GO" id="GO:0000390">
    <property type="term" value="P:spliceosomal complex disassembly"/>
    <property type="evidence" value="ECO:0007669"/>
    <property type="project" value="InterPro"/>
</dbReference>
<dbReference type="Proteomes" id="UP000691718">
    <property type="component" value="Unassembled WGS sequence"/>
</dbReference>
<evidence type="ECO:0000256" key="1">
    <source>
        <dbReference type="SAM" id="MobiDB-lite"/>
    </source>
</evidence>
<keyword evidence="3" id="KW-1185">Reference proteome</keyword>
<dbReference type="OrthoDB" id="4822at2759"/>
<dbReference type="InterPro" id="IPR045211">
    <property type="entry name" value="TFP11/STIP/Ntr1"/>
</dbReference>
<evidence type="ECO:0000313" key="3">
    <source>
        <dbReference type="Proteomes" id="UP000691718"/>
    </source>
</evidence>
<organism evidence="2 3">
    <name type="scientific">Parnassius apollo</name>
    <name type="common">Apollo butterfly</name>
    <name type="synonym">Papilio apollo</name>
    <dbReference type="NCBI Taxonomy" id="110799"/>
    <lineage>
        <taxon>Eukaryota</taxon>
        <taxon>Metazoa</taxon>
        <taxon>Ecdysozoa</taxon>
        <taxon>Arthropoda</taxon>
        <taxon>Hexapoda</taxon>
        <taxon>Insecta</taxon>
        <taxon>Pterygota</taxon>
        <taxon>Neoptera</taxon>
        <taxon>Endopterygota</taxon>
        <taxon>Lepidoptera</taxon>
        <taxon>Glossata</taxon>
        <taxon>Ditrysia</taxon>
        <taxon>Papilionoidea</taxon>
        <taxon>Papilionidae</taxon>
        <taxon>Parnassiinae</taxon>
        <taxon>Parnassini</taxon>
        <taxon>Parnassius</taxon>
        <taxon>Parnassius</taxon>
    </lineage>
</organism>
<reference evidence="2" key="1">
    <citation type="submission" date="2021-04" db="EMBL/GenBank/DDBJ databases">
        <authorList>
            <person name="Tunstrom K."/>
        </authorList>
    </citation>
    <scope>NUCLEOTIDE SEQUENCE</scope>
</reference>
<dbReference type="EMBL" id="CAJQZP010001547">
    <property type="protein sequence ID" value="CAG5053496.1"/>
    <property type="molecule type" value="Genomic_DNA"/>
</dbReference>
<dbReference type="GO" id="GO:0071008">
    <property type="term" value="C:U2-type post-mRNA release spliceosomal complex"/>
    <property type="evidence" value="ECO:0007669"/>
    <property type="project" value="TreeGrafter"/>
</dbReference>
<accession>A0A8S3YB08</accession>
<protein>
    <submittedName>
        <fullName evidence="2">(apollo) hypothetical protein</fullName>
    </submittedName>
</protein>
<evidence type="ECO:0000313" key="2">
    <source>
        <dbReference type="EMBL" id="CAG5053496.1"/>
    </source>
</evidence>